<keyword evidence="5 12" id="KW-0378">Hydrolase</keyword>
<comment type="similarity">
    <text evidence="12">Belongs to the helicase family. PriA subfamily.</text>
</comment>
<comment type="cofactor">
    <cofactor evidence="12">
        <name>Zn(2+)</name>
        <dbReference type="ChEBI" id="CHEBI:29105"/>
    </cofactor>
    <text evidence="12">Binds 2 zinc ions per subunit.</text>
</comment>
<dbReference type="InterPro" id="IPR027417">
    <property type="entry name" value="P-loop_NTPase"/>
</dbReference>
<evidence type="ECO:0000256" key="9">
    <source>
        <dbReference type="ARBA" id="ARBA00023125"/>
    </source>
</evidence>
<organism evidence="15 16">
    <name type="scientific">Prochlorococcus marinus str. MIT 9302</name>
    <dbReference type="NCBI Taxonomy" id="74545"/>
    <lineage>
        <taxon>Bacteria</taxon>
        <taxon>Bacillati</taxon>
        <taxon>Cyanobacteriota</taxon>
        <taxon>Cyanophyceae</taxon>
        <taxon>Synechococcales</taxon>
        <taxon>Prochlorococcaceae</taxon>
        <taxon>Prochlorococcus</taxon>
    </lineage>
</organism>
<keyword evidence="7 12" id="KW-0862">Zinc</keyword>
<evidence type="ECO:0000313" key="16">
    <source>
        <dbReference type="Proteomes" id="UP000030445"/>
    </source>
</evidence>
<gene>
    <name evidence="12" type="primary">priA</name>
    <name evidence="15" type="ORF">EU96_1155</name>
</gene>
<comment type="function">
    <text evidence="12">Initiates the restart of stalled replication forks, which reloads the replicative helicase on sites other than the origin of replication. Recognizes and binds to abandoned replication forks and remodels them to uncover a helicase loading site. Promotes assembly of the primosome at these replication forks.</text>
</comment>
<dbReference type="GO" id="GO:1990077">
    <property type="term" value="C:primosome complex"/>
    <property type="evidence" value="ECO:0007669"/>
    <property type="project" value="UniProtKB-UniRule"/>
</dbReference>
<evidence type="ECO:0000256" key="10">
    <source>
        <dbReference type="ARBA" id="ARBA00023235"/>
    </source>
</evidence>
<dbReference type="GO" id="GO:0006310">
    <property type="term" value="P:DNA recombination"/>
    <property type="evidence" value="ECO:0007669"/>
    <property type="project" value="InterPro"/>
</dbReference>
<dbReference type="STRING" id="74545.EU96_1155"/>
<feature type="binding site" evidence="12">
    <location>
        <position position="476"/>
    </location>
    <ligand>
        <name>Zn(2+)</name>
        <dbReference type="ChEBI" id="CHEBI:29105"/>
        <label>2</label>
    </ligand>
</feature>
<dbReference type="EMBL" id="JNAM01000010">
    <property type="protein sequence ID" value="KGF97443.1"/>
    <property type="molecule type" value="Genomic_DNA"/>
</dbReference>
<dbReference type="InterPro" id="IPR005259">
    <property type="entry name" value="PriA"/>
</dbReference>
<dbReference type="GO" id="GO:0005524">
    <property type="term" value="F:ATP binding"/>
    <property type="evidence" value="ECO:0007669"/>
    <property type="project" value="UniProtKB-UniRule"/>
</dbReference>
<evidence type="ECO:0000256" key="2">
    <source>
        <dbReference type="ARBA" id="ARBA00022705"/>
    </source>
</evidence>
<dbReference type="InterPro" id="IPR014001">
    <property type="entry name" value="Helicase_ATP-bd"/>
</dbReference>
<comment type="subunit">
    <text evidence="12">Component of the replication restart primosome.</text>
</comment>
<keyword evidence="8 12" id="KW-0067">ATP-binding</keyword>
<dbReference type="FunFam" id="3.40.50.300:FF:000489">
    <property type="entry name" value="Primosome assembly protein PriA"/>
    <property type="match status" value="1"/>
</dbReference>
<dbReference type="Gene3D" id="3.40.1440.60">
    <property type="entry name" value="PriA, 3(prime) DNA-binding domain"/>
    <property type="match status" value="1"/>
</dbReference>
<keyword evidence="3 12" id="KW-0479">Metal-binding</keyword>
<dbReference type="EC" id="5.6.2.4" evidence="12"/>
<dbReference type="GO" id="GO:0003677">
    <property type="term" value="F:DNA binding"/>
    <property type="evidence" value="ECO:0007669"/>
    <property type="project" value="UniProtKB-UniRule"/>
</dbReference>
<dbReference type="GO" id="GO:0006302">
    <property type="term" value="P:double-strand break repair"/>
    <property type="evidence" value="ECO:0007669"/>
    <property type="project" value="InterPro"/>
</dbReference>
<evidence type="ECO:0000256" key="6">
    <source>
        <dbReference type="ARBA" id="ARBA00022806"/>
    </source>
</evidence>
<dbReference type="HAMAP" id="MF_00983">
    <property type="entry name" value="PriA"/>
    <property type="match status" value="1"/>
</dbReference>
<keyword evidence="9 12" id="KW-0238">DNA-binding</keyword>
<keyword evidence="1 12" id="KW-0639">Primosome</keyword>
<dbReference type="PANTHER" id="PTHR30580">
    <property type="entry name" value="PRIMOSOMAL PROTEIN N"/>
    <property type="match status" value="1"/>
</dbReference>
<dbReference type="SMART" id="SM00487">
    <property type="entry name" value="DEXDc"/>
    <property type="match status" value="1"/>
</dbReference>
<evidence type="ECO:0000313" key="15">
    <source>
        <dbReference type="EMBL" id="KGF97443.1"/>
    </source>
</evidence>
<feature type="binding site" evidence="12">
    <location>
        <position position="497"/>
    </location>
    <ligand>
        <name>Zn(2+)</name>
        <dbReference type="ChEBI" id="CHEBI:29105"/>
        <label>2</label>
    </ligand>
</feature>
<name>A0A0A2AAI5_PROMR</name>
<keyword evidence="2 12" id="KW-0235">DNA replication</keyword>
<evidence type="ECO:0000256" key="3">
    <source>
        <dbReference type="ARBA" id="ARBA00022723"/>
    </source>
</evidence>
<feature type="domain" description="Helicase C-terminal" evidence="14">
    <location>
        <begin position="502"/>
        <end position="656"/>
    </location>
</feature>
<keyword evidence="6 12" id="KW-0347">Helicase</keyword>
<evidence type="ECO:0000256" key="8">
    <source>
        <dbReference type="ARBA" id="ARBA00022840"/>
    </source>
</evidence>
<dbReference type="GO" id="GO:0043138">
    <property type="term" value="F:3'-5' DNA helicase activity"/>
    <property type="evidence" value="ECO:0007669"/>
    <property type="project" value="UniProtKB-EC"/>
</dbReference>
<dbReference type="Gene3D" id="3.40.50.300">
    <property type="entry name" value="P-loop containing nucleotide triphosphate hydrolases"/>
    <property type="match status" value="2"/>
</dbReference>
<feature type="domain" description="Helicase ATP-binding" evidence="13">
    <location>
        <begin position="233"/>
        <end position="401"/>
    </location>
</feature>
<dbReference type="OrthoDB" id="9759544at2"/>
<feature type="binding site" evidence="12">
    <location>
        <position position="507"/>
    </location>
    <ligand>
        <name>Zn(2+)</name>
        <dbReference type="ChEBI" id="CHEBI:29105"/>
        <label>1</label>
    </ligand>
</feature>
<dbReference type="InterPro" id="IPR001650">
    <property type="entry name" value="Helicase_C-like"/>
</dbReference>
<dbReference type="GO" id="GO:0016887">
    <property type="term" value="F:ATP hydrolysis activity"/>
    <property type="evidence" value="ECO:0007669"/>
    <property type="project" value="RHEA"/>
</dbReference>
<comment type="catalytic activity">
    <reaction evidence="12">
        <text>Couples ATP hydrolysis with the unwinding of duplex DNA by translocating in the 3'-5' direction.</text>
        <dbReference type="EC" id="5.6.2.4"/>
    </reaction>
</comment>
<dbReference type="Pfam" id="PF00270">
    <property type="entry name" value="DEAD"/>
    <property type="match status" value="1"/>
</dbReference>
<dbReference type="Pfam" id="PF00271">
    <property type="entry name" value="Helicase_C"/>
    <property type="match status" value="1"/>
</dbReference>
<evidence type="ECO:0000256" key="1">
    <source>
        <dbReference type="ARBA" id="ARBA00022515"/>
    </source>
</evidence>
<keyword evidence="10 12" id="KW-0413">Isomerase</keyword>
<dbReference type="PANTHER" id="PTHR30580:SF0">
    <property type="entry name" value="PRIMOSOMAL PROTEIN N"/>
    <property type="match status" value="1"/>
</dbReference>
<dbReference type="InterPro" id="IPR042115">
    <property type="entry name" value="PriA_3primeBD_sf"/>
</dbReference>
<feature type="binding site" evidence="12">
    <location>
        <position position="473"/>
    </location>
    <ligand>
        <name>Zn(2+)</name>
        <dbReference type="ChEBI" id="CHEBI:29105"/>
        <label>2</label>
    </ligand>
</feature>
<reference evidence="16" key="1">
    <citation type="journal article" date="2014" name="Sci. Data">
        <title>Genomes of diverse isolates of the marine cyanobacterium Prochlorococcus.</title>
        <authorList>
            <person name="Biller S."/>
            <person name="Berube P."/>
            <person name="Thompson J."/>
            <person name="Kelly L."/>
            <person name="Roggensack S."/>
            <person name="Awad L."/>
            <person name="Roache-Johnson K."/>
            <person name="Ding H."/>
            <person name="Giovannoni S.J."/>
            <person name="Moore L.R."/>
            <person name="Chisholm S.W."/>
        </authorList>
    </citation>
    <scope>NUCLEOTIDE SEQUENCE [LARGE SCALE GENOMIC DNA]</scope>
    <source>
        <strain evidence="16">MIT 9302</strain>
    </source>
</reference>
<accession>A0A0A2AAI5</accession>
<feature type="binding site" evidence="12">
    <location>
        <position position="467"/>
    </location>
    <ligand>
        <name>Zn(2+)</name>
        <dbReference type="ChEBI" id="CHEBI:29105"/>
        <label>1</label>
    </ligand>
</feature>
<dbReference type="GO" id="GO:0006270">
    <property type="term" value="P:DNA replication initiation"/>
    <property type="evidence" value="ECO:0007669"/>
    <property type="project" value="TreeGrafter"/>
</dbReference>
<dbReference type="eggNOG" id="COG1198">
    <property type="taxonomic scope" value="Bacteria"/>
</dbReference>
<dbReference type="GO" id="GO:0006269">
    <property type="term" value="P:DNA replication, synthesis of primer"/>
    <property type="evidence" value="ECO:0007669"/>
    <property type="project" value="UniProtKB-KW"/>
</dbReference>
<feature type="binding site" evidence="12">
    <location>
        <position position="464"/>
    </location>
    <ligand>
        <name>Zn(2+)</name>
        <dbReference type="ChEBI" id="CHEBI:29105"/>
        <label>1</label>
    </ligand>
</feature>
<evidence type="ECO:0000259" key="14">
    <source>
        <dbReference type="PROSITE" id="PS51194"/>
    </source>
</evidence>
<dbReference type="NCBIfam" id="TIGR00595">
    <property type="entry name" value="priA"/>
    <property type="match status" value="1"/>
</dbReference>
<dbReference type="PROSITE" id="PS51194">
    <property type="entry name" value="HELICASE_CTER"/>
    <property type="match status" value="1"/>
</dbReference>
<evidence type="ECO:0000256" key="12">
    <source>
        <dbReference type="HAMAP-Rule" id="MF_00983"/>
    </source>
</evidence>
<evidence type="ECO:0000256" key="5">
    <source>
        <dbReference type="ARBA" id="ARBA00022801"/>
    </source>
</evidence>
<comment type="caution">
    <text evidence="15">The sequence shown here is derived from an EMBL/GenBank/DDBJ whole genome shotgun (WGS) entry which is preliminary data.</text>
</comment>
<dbReference type="InterPro" id="IPR041236">
    <property type="entry name" value="PriA_C"/>
</dbReference>
<dbReference type="RefSeq" id="WP_032526797.1">
    <property type="nucleotide sequence ID" value="NZ_CP138951.1"/>
</dbReference>
<evidence type="ECO:0000256" key="4">
    <source>
        <dbReference type="ARBA" id="ARBA00022741"/>
    </source>
</evidence>
<dbReference type="PROSITE" id="PS51192">
    <property type="entry name" value="HELICASE_ATP_BIND_1"/>
    <property type="match status" value="1"/>
</dbReference>
<evidence type="ECO:0000256" key="7">
    <source>
        <dbReference type="ARBA" id="ARBA00022833"/>
    </source>
</evidence>
<feature type="binding site" evidence="12">
    <location>
        <position position="494"/>
    </location>
    <ligand>
        <name>Zn(2+)</name>
        <dbReference type="ChEBI" id="CHEBI:29105"/>
        <label>2</label>
    </ligand>
</feature>
<dbReference type="SMART" id="SM00490">
    <property type="entry name" value="HELICc"/>
    <property type="match status" value="1"/>
</dbReference>
<dbReference type="AlphaFoldDB" id="A0A0A2AAI5"/>
<dbReference type="InterPro" id="IPR011545">
    <property type="entry name" value="DEAD/DEAH_box_helicase_dom"/>
</dbReference>
<feature type="binding site" evidence="12">
    <location>
        <position position="510"/>
    </location>
    <ligand>
        <name>Zn(2+)</name>
        <dbReference type="ChEBI" id="CHEBI:29105"/>
        <label>1</label>
    </ligand>
</feature>
<dbReference type="SUPFAM" id="SSF52540">
    <property type="entry name" value="P-loop containing nucleoside triphosphate hydrolases"/>
    <property type="match status" value="1"/>
</dbReference>
<evidence type="ECO:0000256" key="11">
    <source>
        <dbReference type="ARBA" id="ARBA00048988"/>
    </source>
</evidence>
<proteinExistence type="inferred from homology"/>
<evidence type="ECO:0000259" key="13">
    <source>
        <dbReference type="PROSITE" id="PS51192"/>
    </source>
</evidence>
<keyword evidence="4 12" id="KW-0547">Nucleotide-binding</keyword>
<sequence>MKPASNQLLNISYKLEILLDIGSSNNSFYYLDGNNLGVEVGDIVIVKLRGRLLNGLVISKENFSKINQDEANITAGRSIRYLFVEGILQKRIIDNCWREWIESLASFYMVSNLKMFKTAFPPGWIGKYKKNSQGMKTQIWIETKKGFDIKKNELTNKEFLLINTLPEKGDWQSELIKSGFNYTLINSMVSKNYLVKSKRKKTIITKLNSFLNDHIATKKPNLTYEQKIAFQEFQTMKPGDALLLWGETGSGKTEVYMRISEYQLFKKKSCLILAPEIGLIPQLVDRFSRRFNNVVYEYHSNCSSGHRTLVWKKIINANEPLIVIGTRSAVFLPIKNLGLIIMDEEHDVSYKQDSPMPCYDAREIAIEIVKRNSAKLIFGSATPSMKTWKKCFFEKDFKLVRMIQRISSKEVPEIRIIDMRDEFKKGNMKILSDELLQLLPQLRFKNEQAIILIPRRGHSGFLSCRNCGYLINCPNCDVPLSVHLGSQGTKWLRCHWCEHKSRLINRCPDCNSNAFKPFGIGTQRVIEFLNEEFPDLRVLRFDRDTTSGKDGHRDILSKFSRGDADILVGTQMLAKGIDIPNITLSVVLAADGLLHRPDISAEEKSLQLFLQLAGRAGRAQKKGKVIFQTYKPSHPVISYLQNRDYERFLIENSKLRKDANLFPFCKICLLKLSGENYELTESIAIKLAKYLLNLCEKRNWKLIGPAPSLIAKVGKKFRWQILIHGPEGSKIPLPDRSLLWKLIPKNVFLTIDVNPVEL</sequence>
<comment type="catalytic activity">
    <reaction evidence="11 12">
        <text>ATP + H2O = ADP + phosphate + H(+)</text>
        <dbReference type="Rhea" id="RHEA:13065"/>
        <dbReference type="ChEBI" id="CHEBI:15377"/>
        <dbReference type="ChEBI" id="CHEBI:15378"/>
        <dbReference type="ChEBI" id="CHEBI:30616"/>
        <dbReference type="ChEBI" id="CHEBI:43474"/>
        <dbReference type="ChEBI" id="CHEBI:456216"/>
        <dbReference type="EC" id="5.6.2.4"/>
    </reaction>
</comment>
<protein>
    <recommendedName>
        <fullName evidence="12">Replication restart protein PriA</fullName>
    </recommendedName>
    <alternativeName>
        <fullName evidence="12">ATP-dependent DNA helicase PriA</fullName>
        <ecNumber evidence="12">5.6.2.4</ecNumber>
    </alternativeName>
    <alternativeName>
        <fullName evidence="12">DNA 3'-5' helicase PriA</fullName>
    </alternativeName>
</protein>
<dbReference type="Proteomes" id="UP000030445">
    <property type="component" value="Unassembled WGS sequence"/>
</dbReference>
<dbReference type="Pfam" id="PF18074">
    <property type="entry name" value="PriA_C"/>
    <property type="match status" value="1"/>
</dbReference>
<dbReference type="GO" id="GO:0008270">
    <property type="term" value="F:zinc ion binding"/>
    <property type="evidence" value="ECO:0007669"/>
    <property type="project" value="UniProtKB-UniRule"/>
</dbReference>